<sequence>MTSGIFKPHRILLSLPLSRSLKSWFLRRMVLRLPLSHIDLKLYQASSMRLSKTLLWRVQSKH</sequence>
<protein>
    <submittedName>
        <fullName evidence="1">Uncharacterized protein</fullName>
    </submittedName>
</protein>
<organism evidence="1">
    <name type="scientific">Arundo donax</name>
    <name type="common">Giant reed</name>
    <name type="synonym">Donax arundinaceus</name>
    <dbReference type="NCBI Taxonomy" id="35708"/>
    <lineage>
        <taxon>Eukaryota</taxon>
        <taxon>Viridiplantae</taxon>
        <taxon>Streptophyta</taxon>
        <taxon>Embryophyta</taxon>
        <taxon>Tracheophyta</taxon>
        <taxon>Spermatophyta</taxon>
        <taxon>Magnoliopsida</taxon>
        <taxon>Liliopsida</taxon>
        <taxon>Poales</taxon>
        <taxon>Poaceae</taxon>
        <taxon>PACMAD clade</taxon>
        <taxon>Arundinoideae</taxon>
        <taxon>Arundineae</taxon>
        <taxon>Arundo</taxon>
    </lineage>
</organism>
<evidence type="ECO:0000313" key="1">
    <source>
        <dbReference type="EMBL" id="JAD52357.1"/>
    </source>
</evidence>
<accession>A0A0A9AZ39</accession>
<proteinExistence type="predicted"/>
<dbReference type="AlphaFoldDB" id="A0A0A9AZ39"/>
<dbReference type="EMBL" id="GBRH01245538">
    <property type="protein sequence ID" value="JAD52357.1"/>
    <property type="molecule type" value="Transcribed_RNA"/>
</dbReference>
<reference evidence="1" key="2">
    <citation type="journal article" date="2015" name="Data Brief">
        <title>Shoot transcriptome of the giant reed, Arundo donax.</title>
        <authorList>
            <person name="Barrero R.A."/>
            <person name="Guerrero F.D."/>
            <person name="Moolhuijzen P."/>
            <person name="Goolsby J.A."/>
            <person name="Tidwell J."/>
            <person name="Bellgard S.E."/>
            <person name="Bellgard M.I."/>
        </authorList>
    </citation>
    <scope>NUCLEOTIDE SEQUENCE</scope>
    <source>
        <tissue evidence="1">Shoot tissue taken approximately 20 cm above the soil surface</tissue>
    </source>
</reference>
<name>A0A0A9AZ39_ARUDO</name>
<reference evidence="1" key="1">
    <citation type="submission" date="2014-09" db="EMBL/GenBank/DDBJ databases">
        <authorList>
            <person name="Magalhaes I.L.F."/>
            <person name="Oliveira U."/>
            <person name="Santos F.R."/>
            <person name="Vidigal T.H.D.A."/>
            <person name="Brescovit A.D."/>
            <person name="Santos A.J."/>
        </authorList>
    </citation>
    <scope>NUCLEOTIDE SEQUENCE</scope>
    <source>
        <tissue evidence="1">Shoot tissue taken approximately 20 cm above the soil surface</tissue>
    </source>
</reference>